<evidence type="ECO:0000313" key="2">
    <source>
        <dbReference type="Proteomes" id="UP000004947"/>
    </source>
</evidence>
<dbReference type="STRING" id="313628.LNTAR_09751"/>
<gene>
    <name evidence="1" type="ORF">LNTAR_09751</name>
</gene>
<sequence>MNTVHNLIRISIIILAMTILTGCATSPRTHFTNLQNDFFDISRVNVAGGPIGFGANIKATKLLELQYDDYDAYRLGWVGRGIGVWHESSSGGTVSTHKFPLPYEDEHNFSASFKFGGVNLLESIDYTERGRRSGDSFMKPADEFRLAVYLGFVGADIGLRPLEAVDFICSLLSLGWVDILKDDQKKLMSLESDAIEAIQEVLKEMFTDEEMVENADAIQKILKDVVNEDKCYSELDEMKKALKEAFKELKNNKVQN</sequence>
<dbReference type="EMBL" id="ABCK01000030">
    <property type="protein sequence ID" value="EDM25408.1"/>
    <property type="molecule type" value="Genomic_DNA"/>
</dbReference>
<proteinExistence type="predicted"/>
<keyword evidence="2" id="KW-1185">Reference proteome</keyword>
<protein>
    <submittedName>
        <fullName evidence="1">Uncharacterized protein</fullName>
    </submittedName>
</protein>
<dbReference type="AlphaFoldDB" id="A6DSG3"/>
<name>A6DSG3_9BACT</name>
<organism evidence="1 2">
    <name type="scientific">Lentisphaera araneosa HTCC2155</name>
    <dbReference type="NCBI Taxonomy" id="313628"/>
    <lineage>
        <taxon>Bacteria</taxon>
        <taxon>Pseudomonadati</taxon>
        <taxon>Lentisphaerota</taxon>
        <taxon>Lentisphaeria</taxon>
        <taxon>Lentisphaerales</taxon>
        <taxon>Lentisphaeraceae</taxon>
        <taxon>Lentisphaera</taxon>
    </lineage>
</organism>
<reference evidence="1 2" key="1">
    <citation type="journal article" date="2010" name="J. Bacteriol.">
        <title>Genome sequence of Lentisphaera araneosa HTCC2155T, the type species of the order Lentisphaerales in the phylum Lentisphaerae.</title>
        <authorList>
            <person name="Thrash J.C."/>
            <person name="Cho J.C."/>
            <person name="Vergin K.L."/>
            <person name="Morris R.M."/>
            <person name="Giovannoni S.J."/>
        </authorList>
    </citation>
    <scope>NUCLEOTIDE SEQUENCE [LARGE SCALE GENOMIC DNA]</scope>
    <source>
        <strain evidence="1 2">HTCC2155</strain>
    </source>
</reference>
<dbReference type="RefSeq" id="WP_007280772.1">
    <property type="nucleotide sequence ID" value="NZ_ABCK01000030.1"/>
</dbReference>
<comment type="caution">
    <text evidence="1">The sequence shown here is derived from an EMBL/GenBank/DDBJ whole genome shotgun (WGS) entry which is preliminary data.</text>
</comment>
<accession>A6DSG3</accession>
<evidence type="ECO:0000313" key="1">
    <source>
        <dbReference type="EMBL" id="EDM25408.1"/>
    </source>
</evidence>
<dbReference type="Proteomes" id="UP000004947">
    <property type="component" value="Unassembled WGS sequence"/>
</dbReference>